<dbReference type="PROSITE" id="PS51257">
    <property type="entry name" value="PROKAR_LIPOPROTEIN"/>
    <property type="match status" value="1"/>
</dbReference>
<evidence type="ECO:0000313" key="3">
    <source>
        <dbReference type="EMBL" id="SEH34829.1"/>
    </source>
</evidence>
<protein>
    <recommendedName>
        <fullName evidence="5">Tetratricopeptide repeat-containing protein</fullName>
    </recommendedName>
</protein>
<accession>A0A1H6HG84</accession>
<dbReference type="RefSeq" id="WP_089692808.1">
    <property type="nucleotide sequence ID" value="NZ_DALZIY010000003.1"/>
</dbReference>
<feature type="signal peptide" evidence="2">
    <location>
        <begin position="1"/>
        <end position="19"/>
    </location>
</feature>
<evidence type="ECO:0000256" key="2">
    <source>
        <dbReference type="SAM" id="SignalP"/>
    </source>
</evidence>
<gene>
    <name evidence="3" type="ORF">SAMN05421593_2766</name>
</gene>
<dbReference type="AlphaFoldDB" id="A0A1H6HG84"/>
<sequence>MTKLLLTLSFIIVSCWAEAQAVTDKALSQSVLQLNSSRTANDYDSLFNKFSAAKTTETWQANYYAAVALYLKNETLLNKASGASLIDDNALARKIATGIWTIQKENAEVNLLLGLLHFQKMQIEGSQSNQLDQNVITQSVAKAEANSANNPRLAVLQAKIKEKSGDKSNADILYRKALREFSNQNSSDSKSPSWGKQLVPNIQ</sequence>
<dbReference type="EMBL" id="FNWQ01000003">
    <property type="protein sequence ID" value="SEH34829.1"/>
    <property type="molecule type" value="Genomic_DNA"/>
</dbReference>
<evidence type="ECO:0000313" key="4">
    <source>
        <dbReference type="Proteomes" id="UP000198561"/>
    </source>
</evidence>
<evidence type="ECO:0000256" key="1">
    <source>
        <dbReference type="SAM" id="MobiDB-lite"/>
    </source>
</evidence>
<proteinExistence type="predicted"/>
<evidence type="ECO:0008006" key="5">
    <source>
        <dbReference type="Google" id="ProtNLM"/>
    </source>
</evidence>
<organism evidence="3 4">
    <name type="scientific">Chryseobacterium culicis</name>
    <dbReference type="NCBI Taxonomy" id="680127"/>
    <lineage>
        <taxon>Bacteria</taxon>
        <taxon>Pseudomonadati</taxon>
        <taxon>Bacteroidota</taxon>
        <taxon>Flavobacteriia</taxon>
        <taxon>Flavobacteriales</taxon>
        <taxon>Weeksellaceae</taxon>
        <taxon>Chryseobacterium group</taxon>
        <taxon>Chryseobacterium</taxon>
    </lineage>
</organism>
<feature type="region of interest" description="Disordered" evidence="1">
    <location>
        <begin position="182"/>
        <end position="203"/>
    </location>
</feature>
<keyword evidence="2" id="KW-0732">Signal</keyword>
<dbReference type="STRING" id="680127.SAMN05421593_2766"/>
<name>A0A1H6HG84_CHRCI</name>
<reference evidence="3 4" key="1">
    <citation type="submission" date="2016-10" db="EMBL/GenBank/DDBJ databases">
        <authorList>
            <person name="de Groot N.N."/>
        </authorList>
    </citation>
    <scope>NUCLEOTIDE SEQUENCE [LARGE SCALE GENOMIC DNA]</scope>
    <source>
        <strain evidence="3 4">DSM 23031</strain>
    </source>
</reference>
<feature type="compositionally biased region" description="Low complexity" evidence="1">
    <location>
        <begin position="182"/>
        <end position="193"/>
    </location>
</feature>
<feature type="chain" id="PRO_5011702828" description="Tetratricopeptide repeat-containing protein" evidence="2">
    <location>
        <begin position="20"/>
        <end position="203"/>
    </location>
</feature>
<dbReference type="Proteomes" id="UP000198561">
    <property type="component" value="Unassembled WGS sequence"/>
</dbReference>
<dbReference type="OrthoDB" id="1250422at2"/>